<feature type="signal peptide" evidence="2">
    <location>
        <begin position="1"/>
        <end position="16"/>
    </location>
</feature>
<reference evidence="3" key="1">
    <citation type="journal article" date="2023" name="G3 (Bethesda)">
        <title>Whole genome assemblies of Zophobas morio and Tenebrio molitor.</title>
        <authorList>
            <person name="Kaur S."/>
            <person name="Stinson S.A."/>
            <person name="diCenzo G.C."/>
        </authorList>
    </citation>
    <scope>NUCLEOTIDE SEQUENCE</scope>
    <source>
        <strain evidence="3">QUZm001</strain>
    </source>
</reference>
<protein>
    <submittedName>
        <fullName evidence="3">Uncharacterized protein</fullName>
    </submittedName>
</protein>
<evidence type="ECO:0000256" key="2">
    <source>
        <dbReference type="SAM" id="SignalP"/>
    </source>
</evidence>
<feature type="region of interest" description="Disordered" evidence="1">
    <location>
        <begin position="96"/>
        <end position="128"/>
    </location>
</feature>
<organism evidence="3 4">
    <name type="scientific">Zophobas morio</name>
    <dbReference type="NCBI Taxonomy" id="2755281"/>
    <lineage>
        <taxon>Eukaryota</taxon>
        <taxon>Metazoa</taxon>
        <taxon>Ecdysozoa</taxon>
        <taxon>Arthropoda</taxon>
        <taxon>Hexapoda</taxon>
        <taxon>Insecta</taxon>
        <taxon>Pterygota</taxon>
        <taxon>Neoptera</taxon>
        <taxon>Endopterygota</taxon>
        <taxon>Coleoptera</taxon>
        <taxon>Polyphaga</taxon>
        <taxon>Cucujiformia</taxon>
        <taxon>Tenebrionidae</taxon>
        <taxon>Zophobas</taxon>
    </lineage>
</organism>
<dbReference type="Proteomes" id="UP001168821">
    <property type="component" value="Unassembled WGS sequence"/>
</dbReference>
<sequence length="128" mass="14447">MKFLVVLVAIFAATMAQRPMYAGSRPIGRPDLASRFRDPNEESTVAVFNRVGEDGTTAKIPVDARGDAVLVDRLNQWPREHRPFWLLNADHIEASRNSQGNQLQSRFGEETRSIRPVDQRSPFLGSRN</sequence>
<keyword evidence="4" id="KW-1185">Reference proteome</keyword>
<dbReference type="AlphaFoldDB" id="A0AA38M1X0"/>
<feature type="compositionally biased region" description="Basic and acidic residues" evidence="1">
    <location>
        <begin position="107"/>
        <end position="118"/>
    </location>
</feature>
<evidence type="ECO:0000313" key="4">
    <source>
        <dbReference type="Proteomes" id="UP001168821"/>
    </source>
</evidence>
<comment type="caution">
    <text evidence="3">The sequence shown here is derived from an EMBL/GenBank/DDBJ whole genome shotgun (WGS) entry which is preliminary data.</text>
</comment>
<accession>A0AA38M1X0</accession>
<gene>
    <name evidence="3" type="ORF">Zmor_003337</name>
</gene>
<feature type="compositionally biased region" description="Polar residues" evidence="1">
    <location>
        <begin position="96"/>
        <end position="105"/>
    </location>
</feature>
<keyword evidence="2" id="KW-0732">Signal</keyword>
<proteinExistence type="predicted"/>
<evidence type="ECO:0000256" key="1">
    <source>
        <dbReference type="SAM" id="MobiDB-lite"/>
    </source>
</evidence>
<evidence type="ECO:0000313" key="3">
    <source>
        <dbReference type="EMBL" id="KAJ3640014.1"/>
    </source>
</evidence>
<name>A0AA38M1X0_9CUCU</name>
<feature type="chain" id="PRO_5041275344" evidence="2">
    <location>
        <begin position="17"/>
        <end position="128"/>
    </location>
</feature>
<dbReference type="EMBL" id="JALNTZ010000010">
    <property type="protein sequence ID" value="KAJ3640014.1"/>
    <property type="molecule type" value="Genomic_DNA"/>
</dbReference>